<protein>
    <recommendedName>
        <fullName evidence="1">F-box domain-containing protein</fullName>
    </recommendedName>
</protein>
<evidence type="ECO:0000313" key="2">
    <source>
        <dbReference type="EMBL" id="PTB44536.1"/>
    </source>
</evidence>
<dbReference type="Proteomes" id="UP000240493">
    <property type="component" value="Unassembled WGS sequence"/>
</dbReference>
<name>A0A2T3ZIB1_TRIA4</name>
<dbReference type="InterPro" id="IPR036047">
    <property type="entry name" value="F-box-like_dom_sf"/>
</dbReference>
<dbReference type="Pfam" id="PF12937">
    <property type="entry name" value="F-box-like"/>
    <property type="match status" value="1"/>
</dbReference>
<evidence type="ECO:0000259" key="1">
    <source>
        <dbReference type="Pfam" id="PF12937"/>
    </source>
</evidence>
<accession>A0A2T3ZIB1</accession>
<proteinExistence type="predicted"/>
<dbReference type="InterPro" id="IPR001810">
    <property type="entry name" value="F-box_dom"/>
</dbReference>
<dbReference type="OrthoDB" id="3766406at2759"/>
<keyword evidence="3" id="KW-1185">Reference proteome</keyword>
<dbReference type="EMBL" id="KZ679258">
    <property type="protein sequence ID" value="PTB44536.1"/>
    <property type="molecule type" value="Genomic_DNA"/>
</dbReference>
<organism evidence="2 3">
    <name type="scientific">Trichoderma asperellum (strain ATCC 204424 / CBS 433.97 / NBRC 101777)</name>
    <dbReference type="NCBI Taxonomy" id="1042311"/>
    <lineage>
        <taxon>Eukaryota</taxon>
        <taxon>Fungi</taxon>
        <taxon>Dikarya</taxon>
        <taxon>Ascomycota</taxon>
        <taxon>Pezizomycotina</taxon>
        <taxon>Sordariomycetes</taxon>
        <taxon>Hypocreomycetidae</taxon>
        <taxon>Hypocreales</taxon>
        <taxon>Hypocreaceae</taxon>
        <taxon>Trichoderma</taxon>
    </lineage>
</organism>
<evidence type="ECO:0000313" key="3">
    <source>
        <dbReference type="Proteomes" id="UP000240493"/>
    </source>
</evidence>
<reference evidence="2 3" key="1">
    <citation type="submission" date="2016-07" db="EMBL/GenBank/DDBJ databases">
        <title>Multiple horizontal gene transfer events from other fungi enriched the ability of initially mycotrophic Trichoderma (Ascomycota) to feed on dead plant biomass.</title>
        <authorList>
            <consortium name="DOE Joint Genome Institute"/>
            <person name="Aerts A."/>
            <person name="Atanasova L."/>
            <person name="Chenthamara K."/>
            <person name="Zhang J."/>
            <person name="Grujic M."/>
            <person name="Henrissat B."/>
            <person name="Kuo A."/>
            <person name="Salamov A."/>
            <person name="Lipzen A."/>
            <person name="Labutti K."/>
            <person name="Barry K."/>
            <person name="Miao Y."/>
            <person name="Rahimi M.J."/>
            <person name="Shen Q."/>
            <person name="Grigoriev I.V."/>
            <person name="Kubicek C.P."/>
            <person name="Druzhinina I.S."/>
        </authorList>
    </citation>
    <scope>NUCLEOTIDE SEQUENCE [LARGE SCALE GENOMIC DNA]</scope>
    <source>
        <strain evidence="2 3">CBS 433.97</strain>
    </source>
</reference>
<dbReference type="SUPFAM" id="SSF81383">
    <property type="entry name" value="F-box domain"/>
    <property type="match status" value="1"/>
</dbReference>
<sequence length="416" mass="48318">MRQNDGHSTGKRRSQHLMEAKASKKRLLCSDILVLPTEILLLIIDNLPLPWRFSLALTCKYFTELTHRSALPRLEGEELTEFLFTLQKDIPNTFFCYCCHKLRLLDPNLKWESQAHAWTLRDFRNSYWLPDSCNAQHVSLPEKFRHSLFSTQISFMEANLVMSRHFYGFSHGIPLQSLERYKSFEHILEFGKCVRSHKPGCKYQRCTCFYKPWRRSGKKDVIRNGIVDPKTQLPGESLEALSRMKNTWKFSLRYTPKIIDDKLFIARFYTIVGPTVSEEHIKRLIRSMSIPICHHLICSAYPPCCLPKQYSCSCPYIRSAVPYPQDDGKAIEFDPEQDSCLLCSTDYNITLNQGPSNNETHLNISIYHCLGPCRSPSDKLWDYSAGPLTPFSQIELKSRVPELDRGSIRRKWHEAA</sequence>
<dbReference type="STRING" id="1042311.A0A2T3ZIB1"/>
<feature type="domain" description="F-box" evidence="1">
    <location>
        <begin position="33"/>
        <end position="70"/>
    </location>
</feature>
<dbReference type="AlphaFoldDB" id="A0A2T3ZIB1"/>
<gene>
    <name evidence="2" type="ORF">M441DRAFT_66284</name>
</gene>